<dbReference type="InterPro" id="IPR032675">
    <property type="entry name" value="LRR_dom_sf"/>
</dbReference>
<evidence type="ECO:0000256" key="6">
    <source>
        <dbReference type="ARBA" id="ARBA00023170"/>
    </source>
</evidence>
<keyword evidence="2" id="KW-0433">Leucine-rich repeat</keyword>
<dbReference type="PANTHER" id="PTHR48053:SF71">
    <property type="entry name" value="LEUCINE RICH REPEAT FAMILY PROTEIN, EXPRESSED"/>
    <property type="match status" value="1"/>
</dbReference>
<comment type="subcellular location">
    <subcellularLocation>
        <location evidence="1">Membrane</location>
        <topology evidence="1">Single-pass type I membrane protein</topology>
    </subcellularLocation>
</comment>
<dbReference type="Gene3D" id="3.80.10.10">
    <property type="entry name" value="Ribonuclease Inhibitor"/>
    <property type="match status" value="1"/>
</dbReference>
<evidence type="ECO:0000256" key="4">
    <source>
        <dbReference type="ARBA" id="ARBA00022737"/>
    </source>
</evidence>
<feature type="non-terminal residue" evidence="8">
    <location>
        <position position="160"/>
    </location>
</feature>
<dbReference type="Pfam" id="PF00560">
    <property type="entry name" value="LRR_1"/>
    <property type="match status" value="4"/>
</dbReference>
<protein>
    <submittedName>
        <fullName evidence="8">Receptor-like protein 12</fullName>
    </submittedName>
</protein>
<evidence type="ECO:0000313" key="8">
    <source>
        <dbReference type="EMBL" id="GFD36524.1"/>
    </source>
</evidence>
<dbReference type="AlphaFoldDB" id="A0A699VX85"/>
<dbReference type="FunFam" id="3.80.10.10:FF:000041">
    <property type="entry name" value="LRR receptor-like serine/threonine-protein kinase ERECTA"/>
    <property type="match status" value="1"/>
</dbReference>
<gene>
    <name evidence="8" type="ORF">Tci_908493</name>
</gene>
<keyword evidence="7" id="KW-0325">Glycoprotein</keyword>
<keyword evidence="3" id="KW-0732">Signal</keyword>
<reference evidence="8" key="1">
    <citation type="journal article" date="2019" name="Sci. Rep.">
        <title>Draft genome of Tanacetum cinerariifolium, the natural source of mosquito coil.</title>
        <authorList>
            <person name="Yamashiro T."/>
            <person name="Shiraishi A."/>
            <person name="Satake H."/>
            <person name="Nakayama K."/>
        </authorList>
    </citation>
    <scope>NUCLEOTIDE SEQUENCE</scope>
</reference>
<comment type="caution">
    <text evidence="8">The sequence shown here is derived from an EMBL/GenBank/DDBJ whole genome shotgun (WGS) entry which is preliminary data.</text>
</comment>
<dbReference type="GO" id="GO:0016020">
    <property type="term" value="C:membrane"/>
    <property type="evidence" value="ECO:0007669"/>
    <property type="project" value="UniProtKB-SubCell"/>
</dbReference>
<dbReference type="InterPro" id="IPR001611">
    <property type="entry name" value="Leu-rich_rpt"/>
</dbReference>
<evidence type="ECO:0000256" key="7">
    <source>
        <dbReference type="ARBA" id="ARBA00023180"/>
    </source>
</evidence>
<accession>A0A699VX85</accession>
<evidence type="ECO:0000256" key="1">
    <source>
        <dbReference type="ARBA" id="ARBA00004479"/>
    </source>
</evidence>
<evidence type="ECO:0000256" key="3">
    <source>
        <dbReference type="ARBA" id="ARBA00022729"/>
    </source>
</evidence>
<dbReference type="SUPFAM" id="SSF52058">
    <property type="entry name" value="L domain-like"/>
    <property type="match status" value="1"/>
</dbReference>
<keyword evidence="6 8" id="KW-0675">Receptor</keyword>
<evidence type="ECO:0000256" key="2">
    <source>
        <dbReference type="ARBA" id="ARBA00022614"/>
    </source>
</evidence>
<organism evidence="8">
    <name type="scientific">Tanacetum cinerariifolium</name>
    <name type="common">Dalmatian daisy</name>
    <name type="synonym">Chrysanthemum cinerariifolium</name>
    <dbReference type="NCBI Taxonomy" id="118510"/>
    <lineage>
        <taxon>Eukaryota</taxon>
        <taxon>Viridiplantae</taxon>
        <taxon>Streptophyta</taxon>
        <taxon>Embryophyta</taxon>
        <taxon>Tracheophyta</taxon>
        <taxon>Spermatophyta</taxon>
        <taxon>Magnoliopsida</taxon>
        <taxon>eudicotyledons</taxon>
        <taxon>Gunneridae</taxon>
        <taxon>Pentapetalae</taxon>
        <taxon>asterids</taxon>
        <taxon>campanulids</taxon>
        <taxon>Asterales</taxon>
        <taxon>Asteraceae</taxon>
        <taxon>Asteroideae</taxon>
        <taxon>Anthemideae</taxon>
        <taxon>Anthemidinae</taxon>
        <taxon>Tanacetum</taxon>
    </lineage>
</organism>
<dbReference type="InterPro" id="IPR051716">
    <property type="entry name" value="Plant_RL_S/T_kinase"/>
</dbReference>
<dbReference type="PANTHER" id="PTHR48053">
    <property type="entry name" value="LEUCINE RICH REPEAT FAMILY PROTEIN, EXPRESSED"/>
    <property type="match status" value="1"/>
</dbReference>
<name>A0A699VX85_TANCI</name>
<sequence length="160" mass="17898">MQNLTRLEYLDLSANLFTGSIPSFQSAKNLVSVNLYYNNLTGNVPSSFWEGLNKLVYLDLFSNFLDGRFHESVLSLPSLQSLHLSNNTFSGQISESINVSCYKLGLIDLSSNKFDGPIPEFIFKLPLLSTPMLSANNFTGIVDIDTFGTFKELYTLELSF</sequence>
<evidence type="ECO:0000256" key="5">
    <source>
        <dbReference type="ARBA" id="ARBA00023136"/>
    </source>
</evidence>
<keyword evidence="4" id="KW-0677">Repeat</keyword>
<dbReference type="EMBL" id="BKCJ011472990">
    <property type="protein sequence ID" value="GFD36524.1"/>
    <property type="molecule type" value="Genomic_DNA"/>
</dbReference>
<proteinExistence type="predicted"/>
<keyword evidence="5" id="KW-0472">Membrane</keyword>